<evidence type="ECO:0000313" key="2">
    <source>
        <dbReference type="Proteomes" id="UP000005212"/>
    </source>
</evidence>
<gene>
    <name evidence="1" type="ordered locus">Q7M_1454</name>
</gene>
<dbReference type="HOGENOM" id="CLU_1923540_0_0_12"/>
<dbReference type="EMBL" id="CP003440">
    <property type="protein sequence ID" value="AFI31910.1"/>
    <property type="molecule type" value="Genomic_DNA"/>
</dbReference>
<accession>I0FEK4</accession>
<reference evidence="2" key="2">
    <citation type="submission" date="2012-03" db="EMBL/GenBank/DDBJ databases">
        <title>Complete genome sequence of Borrelia crocidurae.</title>
        <authorList>
            <person name="Elbir H."/>
            <person name="Gimenez G."/>
            <person name="Robert C."/>
            <person name="Raoult D."/>
            <person name="Drancourt M."/>
        </authorList>
    </citation>
    <scope>NUCLEOTIDE SEQUENCE [LARGE SCALE GENOMIC DNA]</scope>
    <source>
        <strain evidence="2">Achema</strain>
        <plasmid evidence="2">unnamed14</plasmid>
    </source>
</reference>
<dbReference type="KEGG" id="bcw:Q7M_1454"/>
<reference evidence="1 2" key="1">
    <citation type="journal article" date="2012" name="J. Bacteriol.">
        <title>Complete Genome Sequence of Borrelia crocidurae.</title>
        <authorList>
            <person name="Elbir H."/>
            <person name="Gimenez G."/>
            <person name="Robert C."/>
            <person name="Bergstrom S."/>
            <person name="Cutler S."/>
            <person name="Raoult D."/>
            <person name="Drancourt M."/>
        </authorList>
    </citation>
    <scope>NUCLEOTIDE SEQUENCE [LARGE SCALE GENOMIC DNA]</scope>
    <source>
        <strain evidence="1 2">Achema</strain>
        <plasmid evidence="2">unnamed14</plasmid>
    </source>
</reference>
<dbReference type="PATRIC" id="fig|1155096.3.peg.1160"/>
<keyword evidence="1" id="KW-0614">Plasmid</keyword>
<dbReference type="Proteomes" id="UP000005212">
    <property type="component" value="Plasmid unnamed14"/>
</dbReference>
<protein>
    <submittedName>
        <fullName evidence="1">Uncharacterized protein</fullName>
    </submittedName>
</protein>
<dbReference type="AlphaFoldDB" id="I0FEK4"/>
<dbReference type="RefSeq" id="WP_014683259.1">
    <property type="nucleotide sequence ID" value="NC_017781.1"/>
</dbReference>
<evidence type="ECO:0000313" key="1">
    <source>
        <dbReference type="EMBL" id="AFI31910.1"/>
    </source>
</evidence>
<name>I0FEK4_BORCA</name>
<proteinExistence type="predicted"/>
<geneLocation type="plasmid" evidence="2">
    <name>unnamed14</name>
</geneLocation>
<organism evidence="1 2">
    <name type="scientific">Borrelia crocidurae (strain Achema)</name>
    <dbReference type="NCBI Taxonomy" id="1155096"/>
    <lineage>
        <taxon>Bacteria</taxon>
        <taxon>Pseudomonadati</taxon>
        <taxon>Spirochaetota</taxon>
        <taxon>Spirochaetia</taxon>
        <taxon>Spirochaetales</taxon>
        <taxon>Borreliaceae</taxon>
        <taxon>Borrelia</taxon>
    </lineage>
</organism>
<sequence>MLVNVNLSGRIELPYIPDYLRKQGDVFHKSGTAAEREKSANEDAFVILEGINYGFIEELKAFQVELFQKISKNSLKEIDPKAAIDVNKRQLEFVKKIWRDNVVGFVGLFDQNNQPVTKEVVQKDAILLQDMLSNLAIEIYNVSETLKVERVAKK</sequence>